<sequence length="205" mass="22959">MTLSITSKVFRSLAGAASSRSILSANQIRTASAPFTLSGTTSTQSRAPHHPTDDSSVRFFAHQATSSTTTETSDRYAELVKETIKKMMSERREDVDEQKPISDQSLEGKFNHFKKVYDEAESCLNDLQEITPDAEDYLDECSCARGAVEHAFTAYVDLLEDLRRANESQLDAYLEVRNAHAHNLKGLRRKLDELLMVKPPFRNAA</sequence>
<name>A0A9K3M3Q4_9STRA</name>
<comment type="caution">
    <text evidence="2">The sequence shown here is derived from an EMBL/GenBank/DDBJ whole genome shotgun (WGS) entry which is preliminary data.</text>
</comment>
<reference evidence="2" key="1">
    <citation type="journal article" date="2021" name="Sci. Rep.">
        <title>Diploid genomic architecture of Nitzschia inconspicua, an elite biomass production diatom.</title>
        <authorList>
            <person name="Oliver A."/>
            <person name="Podell S."/>
            <person name="Pinowska A."/>
            <person name="Traller J.C."/>
            <person name="Smith S.R."/>
            <person name="McClure R."/>
            <person name="Beliaev A."/>
            <person name="Bohutskyi P."/>
            <person name="Hill E.A."/>
            <person name="Rabines A."/>
            <person name="Zheng H."/>
            <person name="Allen L.Z."/>
            <person name="Kuo A."/>
            <person name="Grigoriev I.V."/>
            <person name="Allen A.E."/>
            <person name="Hazlebeck D."/>
            <person name="Allen E.E."/>
        </authorList>
    </citation>
    <scope>NUCLEOTIDE SEQUENCE</scope>
    <source>
        <strain evidence="2">Hildebrandi</strain>
    </source>
</reference>
<evidence type="ECO:0000256" key="1">
    <source>
        <dbReference type="SAM" id="MobiDB-lite"/>
    </source>
</evidence>
<evidence type="ECO:0000313" key="2">
    <source>
        <dbReference type="EMBL" id="KAG7373173.1"/>
    </source>
</evidence>
<protein>
    <submittedName>
        <fullName evidence="2">Uncharacterized protein</fullName>
    </submittedName>
</protein>
<reference evidence="2" key="2">
    <citation type="submission" date="2021-04" db="EMBL/GenBank/DDBJ databases">
        <authorList>
            <person name="Podell S."/>
        </authorList>
    </citation>
    <scope>NUCLEOTIDE SEQUENCE</scope>
    <source>
        <strain evidence="2">Hildebrandi</strain>
    </source>
</reference>
<dbReference type="Proteomes" id="UP000693970">
    <property type="component" value="Unassembled WGS sequence"/>
</dbReference>
<evidence type="ECO:0000313" key="3">
    <source>
        <dbReference type="Proteomes" id="UP000693970"/>
    </source>
</evidence>
<dbReference type="AlphaFoldDB" id="A0A9K3M3Q4"/>
<feature type="compositionally biased region" description="Polar residues" evidence="1">
    <location>
        <begin position="36"/>
        <end position="46"/>
    </location>
</feature>
<organism evidence="2 3">
    <name type="scientific">Nitzschia inconspicua</name>
    <dbReference type="NCBI Taxonomy" id="303405"/>
    <lineage>
        <taxon>Eukaryota</taxon>
        <taxon>Sar</taxon>
        <taxon>Stramenopiles</taxon>
        <taxon>Ochrophyta</taxon>
        <taxon>Bacillariophyta</taxon>
        <taxon>Bacillariophyceae</taxon>
        <taxon>Bacillariophycidae</taxon>
        <taxon>Bacillariales</taxon>
        <taxon>Bacillariaceae</taxon>
        <taxon>Nitzschia</taxon>
    </lineage>
</organism>
<dbReference type="EMBL" id="JAGRRH010000002">
    <property type="protein sequence ID" value="KAG7373173.1"/>
    <property type="molecule type" value="Genomic_DNA"/>
</dbReference>
<feature type="region of interest" description="Disordered" evidence="1">
    <location>
        <begin position="36"/>
        <end position="56"/>
    </location>
</feature>
<proteinExistence type="predicted"/>
<accession>A0A9K3M3Q4</accession>
<dbReference type="OrthoDB" id="47117at2759"/>
<keyword evidence="3" id="KW-1185">Reference proteome</keyword>
<gene>
    <name evidence="2" type="ORF">IV203_033897</name>
</gene>